<dbReference type="SMART" id="SM00195">
    <property type="entry name" value="DSPc"/>
    <property type="match status" value="1"/>
</dbReference>
<feature type="compositionally biased region" description="Low complexity" evidence="3">
    <location>
        <begin position="7"/>
        <end position="17"/>
    </location>
</feature>
<dbReference type="GO" id="GO:0033260">
    <property type="term" value="P:nuclear DNA replication"/>
    <property type="evidence" value="ECO:0007669"/>
    <property type="project" value="InterPro"/>
</dbReference>
<dbReference type="PROSITE" id="PS50054">
    <property type="entry name" value="TYR_PHOSPHATASE_DUAL"/>
    <property type="match status" value="1"/>
</dbReference>
<keyword evidence="1" id="KW-0378">Hydrolase</keyword>
<dbReference type="InterPro" id="IPR029021">
    <property type="entry name" value="Prot-tyrosine_phosphatase-like"/>
</dbReference>
<dbReference type="InterPro" id="IPR047949">
    <property type="entry name" value="PPS1_DSP"/>
</dbReference>
<sequence>MATAVCTTTTLAPSRTATPPPHLSINTSQRGTPAAVPNKHIPFCSPGPRPGSRQPDTPLATPLSPTRLTSIVYPPDGFEKVINEPPVYSITAAQLEQALDQQAAQPLPSARQVFPWMHGLHAENQLQLAFFIARKRSLRRTPKCIRGLTIVKAGGDLSHSKVKGAISPEELLKACQCVKDKSCNECGFLDIDPRDGFGVRNFQIQACKLATVSDIIVYGDNQTPRNEVRRVARQIARAQGTWHVTREGSQPDVRLFNTFLVSDTYTVVEADHPNMIALDSEGCMTNKVMDFFHWERVEMCTMSAPTEICSNVWLGPTPDPSVSCSAGGEFLFKDMSFDIQIEANDLAQIPDNRSLRAMEGFLERKDSGELADHDLPMLEFPGSGAILPPTWSQAEVDGLTATCEWIHRQATGQPREQKRRDSKLSLTPPDRDDGGDSYMQGADAGQTQGRKILIHCTDGYTESSLLALAYYMYAECVSAHDAWLQMHRDKGRNFFAYSSDVALLRAIQPRILQASPKHCGDFRQLCPSTPDWLEKMDGSLPSRVMPYMYLGNLLHANNPSLLKELGIGQILSVGEPVSWSKDVIQEWPDENLLFIDRVQDNGVDPLMDEFGRCLEFIENGRKKGTATLVHCRVGVSRSATICIAEVMNELGLSFPRAYCFVRARRLNVIIQPHLRFCYELLKWEEFQCQKRGKPVRRELEWATIAREIAAMNKPYARQN</sequence>
<feature type="region of interest" description="Disordered" evidence="3">
    <location>
        <begin position="1"/>
        <end position="66"/>
    </location>
</feature>
<keyword evidence="7" id="KW-1185">Reference proteome</keyword>
<dbReference type="Pfam" id="PF00782">
    <property type="entry name" value="DSPc"/>
    <property type="match status" value="1"/>
</dbReference>
<protein>
    <submittedName>
        <fullName evidence="6">Tyrosine/serine/threonine protein phosphatase pps1</fullName>
    </submittedName>
</protein>
<dbReference type="EMBL" id="JAWDJX010000015">
    <property type="protein sequence ID" value="KAK3053670.1"/>
    <property type="molecule type" value="Genomic_DNA"/>
</dbReference>
<dbReference type="InterPro" id="IPR000340">
    <property type="entry name" value="Dual-sp_phosphatase_cat-dom"/>
</dbReference>
<feature type="region of interest" description="Disordered" evidence="3">
    <location>
        <begin position="409"/>
        <end position="443"/>
    </location>
</feature>
<proteinExistence type="predicted"/>
<keyword evidence="2" id="KW-0904">Protein phosphatase</keyword>
<dbReference type="CDD" id="cd14516">
    <property type="entry name" value="DSP_fungal_PPS1"/>
    <property type="match status" value="1"/>
</dbReference>
<reference evidence="6" key="1">
    <citation type="submission" date="2023-04" db="EMBL/GenBank/DDBJ databases">
        <title>Black Yeasts Isolated from many extreme environments.</title>
        <authorList>
            <person name="Coleine C."/>
            <person name="Stajich J.E."/>
            <person name="Selbmann L."/>
        </authorList>
    </citation>
    <scope>NUCLEOTIDE SEQUENCE</scope>
    <source>
        <strain evidence="6">CCFEE 5312</strain>
    </source>
</reference>
<evidence type="ECO:0000313" key="6">
    <source>
        <dbReference type="EMBL" id="KAK3053670.1"/>
    </source>
</evidence>
<dbReference type="InterPro" id="IPR020422">
    <property type="entry name" value="TYR_PHOSPHATASE_DUAL_dom"/>
</dbReference>
<evidence type="ECO:0000313" key="7">
    <source>
        <dbReference type="Proteomes" id="UP001271007"/>
    </source>
</evidence>
<dbReference type="SUPFAM" id="SSF52799">
    <property type="entry name" value="(Phosphotyrosine protein) phosphatases II"/>
    <property type="match status" value="2"/>
</dbReference>
<dbReference type="InterPro" id="IPR000387">
    <property type="entry name" value="Tyr_Pase_dom"/>
</dbReference>
<dbReference type="FunFam" id="3.90.190.10:FF:000110">
    <property type="entry name" value="PPS1p Protein phosphatase"/>
    <property type="match status" value="1"/>
</dbReference>
<gene>
    <name evidence="6" type="primary">PPS1</name>
    <name evidence="6" type="ORF">LTR09_005414</name>
</gene>
<evidence type="ECO:0000256" key="2">
    <source>
        <dbReference type="ARBA" id="ARBA00022912"/>
    </source>
</evidence>
<evidence type="ECO:0000259" key="5">
    <source>
        <dbReference type="PROSITE" id="PS50056"/>
    </source>
</evidence>
<dbReference type="PROSITE" id="PS50056">
    <property type="entry name" value="TYR_PHOSPHATASE_2"/>
    <property type="match status" value="2"/>
</dbReference>
<dbReference type="PANTHER" id="PTHR47550">
    <property type="entry name" value="DUAL SPECIFICITY PROTEIN PHOSPHATASE PPS1"/>
    <property type="match status" value="1"/>
</dbReference>
<dbReference type="AlphaFoldDB" id="A0AAJ0DN98"/>
<dbReference type="InterPro" id="IPR016130">
    <property type="entry name" value="Tyr_Pase_AS"/>
</dbReference>
<feature type="domain" description="Tyrosine specific protein phosphatases" evidence="5">
    <location>
        <begin position="436"/>
        <end position="490"/>
    </location>
</feature>
<dbReference type="InterPro" id="IPR003595">
    <property type="entry name" value="Tyr_Pase_cat"/>
</dbReference>
<evidence type="ECO:0000256" key="3">
    <source>
        <dbReference type="SAM" id="MobiDB-lite"/>
    </source>
</evidence>
<feature type="domain" description="Tyrosine specific protein phosphatases" evidence="5">
    <location>
        <begin position="608"/>
        <end position="676"/>
    </location>
</feature>
<name>A0AAJ0DN98_9PEZI</name>
<dbReference type="Gene3D" id="3.90.190.10">
    <property type="entry name" value="Protein tyrosine phosphatase superfamily"/>
    <property type="match status" value="2"/>
</dbReference>
<organism evidence="6 7">
    <name type="scientific">Extremus antarcticus</name>
    <dbReference type="NCBI Taxonomy" id="702011"/>
    <lineage>
        <taxon>Eukaryota</taxon>
        <taxon>Fungi</taxon>
        <taxon>Dikarya</taxon>
        <taxon>Ascomycota</taxon>
        <taxon>Pezizomycotina</taxon>
        <taxon>Dothideomycetes</taxon>
        <taxon>Dothideomycetidae</taxon>
        <taxon>Mycosphaerellales</taxon>
        <taxon>Extremaceae</taxon>
        <taxon>Extremus</taxon>
    </lineage>
</organism>
<comment type="caution">
    <text evidence="6">The sequence shown here is derived from an EMBL/GenBank/DDBJ whole genome shotgun (WGS) entry which is preliminary data.</text>
</comment>
<dbReference type="PANTHER" id="PTHR47550:SF1">
    <property type="entry name" value="DUAL SPECIFICITY PROTEIN PHOSPHATASE PPS1"/>
    <property type="match status" value="1"/>
</dbReference>
<dbReference type="InterPro" id="IPR053239">
    <property type="entry name" value="Dual_spec_PTase"/>
</dbReference>
<accession>A0AAJ0DN98</accession>
<dbReference type="PROSITE" id="PS00383">
    <property type="entry name" value="TYR_PHOSPHATASE_1"/>
    <property type="match status" value="1"/>
</dbReference>
<evidence type="ECO:0000256" key="1">
    <source>
        <dbReference type="ARBA" id="ARBA00022801"/>
    </source>
</evidence>
<dbReference type="Proteomes" id="UP001271007">
    <property type="component" value="Unassembled WGS sequence"/>
</dbReference>
<dbReference type="GO" id="GO:0005634">
    <property type="term" value="C:nucleus"/>
    <property type="evidence" value="ECO:0007669"/>
    <property type="project" value="GOC"/>
</dbReference>
<dbReference type="GO" id="GO:0008138">
    <property type="term" value="F:protein tyrosine/serine/threonine phosphatase activity"/>
    <property type="evidence" value="ECO:0007669"/>
    <property type="project" value="InterPro"/>
</dbReference>
<dbReference type="SMART" id="SM00404">
    <property type="entry name" value="PTPc_motif"/>
    <property type="match status" value="1"/>
</dbReference>
<feature type="compositionally biased region" description="Basic and acidic residues" evidence="3">
    <location>
        <begin position="415"/>
        <end position="434"/>
    </location>
</feature>
<evidence type="ECO:0000259" key="4">
    <source>
        <dbReference type="PROSITE" id="PS50054"/>
    </source>
</evidence>
<feature type="domain" description="Tyrosine-protein phosphatase" evidence="4">
    <location>
        <begin position="540"/>
        <end position="689"/>
    </location>
</feature>